<dbReference type="OrthoDB" id="9815222at2"/>
<proteinExistence type="predicted"/>
<dbReference type="RefSeq" id="WP_113859871.1">
    <property type="nucleotide sequence ID" value="NZ_PDCG01000002.1"/>
</dbReference>
<comment type="caution">
    <text evidence="1">The sequence shown here is derived from an EMBL/GenBank/DDBJ whole genome shotgun (WGS) entry which is preliminary data.</text>
</comment>
<name>A0A366KA24_9BIFI</name>
<keyword evidence="2" id="KW-1185">Reference proteome</keyword>
<evidence type="ECO:0000313" key="1">
    <source>
        <dbReference type="EMBL" id="RBP98187.1"/>
    </source>
</evidence>
<dbReference type="AlphaFoldDB" id="A0A366KA24"/>
<dbReference type="Proteomes" id="UP000252530">
    <property type="component" value="Unassembled WGS sequence"/>
</dbReference>
<organism evidence="1 2">
    <name type="scientific">Bifidobacterium aemilianum</name>
    <dbReference type="NCBI Taxonomy" id="2493120"/>
    <lineage>
        <taxon>Bacteria</taxon>
        <taxon>Bacillati</taxon>
        <taxon>Actinomycetota</taxon>
        <taxon>Actinomycetes</taxon>
        <taxon>Bifidobacteriales</taxon>
        <taxon>Bifidobacteriaceae</taxon>
        <taxon>Bifidobacterium</taxon>
    </lineage>
</organism>
<protein>
    <submittedName>
        <fullName evidence="1">Uncharacterized protein</fullName>
    </submittedName>
</protein>
<dbReference type="EMBL" id="PDCG01000002">
    <property type="protein sequence ID" value="RBP98187.1"/>
    <property type="molecule type" value="Genomic_DNA"/>
</dbReference>
<gene>
    <name evidence="1" type="ORF">CRD60_03340</name>
</gene>
<accession>A0A366KA24</accession>
<sequence>MDDLDPDDWFCLVRGEVPFAALDRGIFDLVMGMMTGTYDSRTSSPSGCPWLGRIRQVYAADQGIVIRLPQGQSLPDLWELLRFNPGRA</sequence>
<reference evidence="1 2" key="1">
    <citation type="submission" date="2017-10" db="EMBL/GenBank/DDBJ databases">
        <title>Bifidobacterium xylocopum sp. nov. and Bifidobacterium aemilianum sp. nov., from the carpenter bee (Xylocopa violacea) digestive tract.</title>
        <authorList>
            <person name="Alberoni D."/>
            <person name="Baffoni L."/>
            <person name="Di Gioia D."/>
            <person name="Gaggia F."/>
            <person name="Biavati B."/>
        </authorList>
    </citation>
    <scope>NUCLEOTIDE SEQUENCE [LARGE SCALE GENOMIC DNA]</scope>
    <source>
        <strain evidence="1 2">XV10</strain>
    </source>
</reference>
<evidence type="ECO:0000313" key="2">
    <source>
        <dbReference type="Proteomes" id="UP000252530"/>
    </source>
</evidence>